<evidence type="ECO:0000259" key="6">
    <source>
        <dbReference type="PROSITE" id="PS50835"/>
    </source>
</evidence>
<feature type="domain" description="Ig-like" evidence="6">
    <location>
        <begin position="23"/>
        <end position="133"/>
    </location>
</feature>
<dbReference type="Bgee" id="ENSAMXG00000030752">
    <property type="expression patterns" value="Expressed in mesonephros and 4 other cell types or tissues"/>
</dbReference>
<dbReference type="SMART" id="SM00409">
    <property type="entry name" value="IG"/>
    <property type="match status" value="1"/>
</dbReference>
<reference evidence="8" key="1">
    <citation type="submission" date="2013-03" db="EMBL/GenBank/DDBJ databases">
        <authorList>
            <person name="Jeffery W."/>
            <person name="Warren W."/>
            <person name="Wilson R.K."/>
        </authorList>
    </citation>
    <scope>NUCLEOTIDE SEQUENCE</scope>
    <source>
        <strain evidence="8">female</strain>
    </source>
</reference>
<dbReference type="InParanoid" id="A0A3B1JQK0"/>
<protein>
    <recommendedName>
        <fullName evidence="6">Ig-like domain-containing protein</fullName>
    </recommendedName>
</protein>
<accession>A0A3B1JQK0</accession>
<dbReference type="InterPro" id="IPR036179">
    <property type="entry name" value="Ig-like_dom_sf"/>
</dbReference>
<keyword evidence="3" id="KW-0675">Receptor</keyword>
<name>A0A3B1JQK0_ASTMX</name>
<keyword evidence="8" id="KW-1185">Reference proteome</keyword>
<evidence type="ECO:0000256" key="2">
    <source>
        <dbReference type="ARBA" id="ARBA00023130"/>
    </source>
</evidence>
<dbReference type="InterPro" id="IPR007110">
    <property type="entry name" value="Ig-like_dom"/>
</dbReference>
<keyword evidence="5" id="KW-0391">Immunity</keyword>
<dbReference type="Pfam" id="PF07686">
    <property type="entry name" value="V-set"/>
    <property type="match status" value="1"/>
</dbReference>
<dbReference type="PROSITE" id="PS50835">
    <property type="entry name" value="IG_LIKE"/>
    <property type="match status" value="1"/>
</dbReference>
<evidence type="ECO:0000256" key="4">
    <source>
        <dbReference type="ARBA" id="ARBA00023319"/>
    </source>
</evidence>
<keyword evidence="5" id="KW-1279">T cell receptor</keyword>
<dbReference type="InterPro" id="IPR051287">
    <property type="entry name" value="TCR_variable_region"/>
</dbReference>
<evidence type="ECO:0000313" key="7">
    <source>
        <dbReference type="Ensembl" id="ENSAMXP00000044667.1"/>
    </source>
</evidence>
<dbReference type="GeneTree" id="ENSGT01120000272416"/>
<dbReference type="SMART" id="SM00406">
    <property type="entry name" value="IGv"/>
    <property type="match status" value="1"/>
</dbReference>
<dbReference type="PANTHER" id="PTHR19367:SF18">
    <property type="entry name" value="T CELL RECEPTOR ALPHA VARIABLE 16"/>
    <property type="match status" value="1"/>
</dbReference>
<reference evidence="7" key="4">
    <citation type="submission" date="2025-09" db="UniProtKB">
        <authorList>
            <consortium name="Ensembl"/>
        </authorList>
    </citation>
    <scope>IDENTIFICATION</scope>
</reference>
<keyword evidence="4" id="KW-0393">Immunoglobulin domain</keyword>
<evidence type="ECO:0000256" key="5">
    <source>
        <dbReference type="ARBA" id="ARBA00043266"/>
    </source>
</evidence>
<dbReference type="GO" id="GO:0002250">
    <property type="term" value="P:adaptive immune response"/>
    <property type="evidence" value="ECO:0007669"/>
    <property type="project" value="UniProtKB-KW"/>
</dbReference>
<dbReference type="AlphaFoldDB" id="A0A3B1JQK0"/>
<sequence length="133" mass="15006">MKFPYFVRDSIVLFATLSFFLFPGEISAQTILTLHEDQRTSEGDNITLSCNYSTSSLSDTLQWYRQFPRSSPEFLLFILQQGSTSSLPPRLSAEVNTTTKRVDLIISSTAVSDSALYYCALQPTVTETHQTLY</sequence>
<keyword evidence="2" id="KW-1064">Adaptive immunity</keyword>
<organism evidence="7 8">
    <name type="scientific">Astyanax mexicanus</name>
    <name type="common">Blind cave fish</name>
    <name type="synonym">Astyanax fasciatus mexicanus</name>
    <dbReference type="NCBI Taxonomy" id="7994"/>
    <lineage>
        <taxon>Eukaryota</taxon>
        <taxon>Metazoa</taxon>
        <taxon>Chordata</taxon>
        <taxon>Craniata</taxon>
        <taxon>Vertebrata</taxon>
        <taxon>Euteleostomi</taxon>
        <taxon>Actinopterygii</taxon>
        <taxon>Neopterygii</taxon>
        <taxon>Teleostei</taxon>
        <taxon>Ostariophysi</taxon>
        <taxon>Characiformes</taxon>
        <taxon>Characoidei</taxon>
        <taxon>Acestrorhamphidae</taxon>
        <taxon>Acestrorhamphinae</taxon>
        <taxon>Astyanax</taxon>
    </lineage>
</organism>
<dbReference type="Ensembl" id="ENSAMXT00000036169.1">
    <property type="protein sequence ID" value="ENSAMXP00000044667.1"/>
    <property type="gene ID" value="ENSAMXG00000030752.1"/>
</dbReference>
<dbReference type="PANTHER" id="PTHR19367">
    <property type="entry name" value="T-CELL RECEPTOR ALPHA CHAIN V REGION"/>
    <property type="match status" value="1"/>
</dbReference>
<keyword evidence="1" id="KW-0732">Signal</keyword>
<dbReference type="Gene3D" id="2.60.40.10">
    <property type="entry name" value="Immunoglobulins"/>
    <property type="match status" value="1"/>
</dbReference>
<reference evidence="8" key="2">
    <citation type="journal article" date="2014" name="Nat. Commun.">
        <title>The cavefish genome reveals candidate genes for eye loss.</title>
        <authorList>
            <person name="McGaugh S.E."/>
            <person name="Gross J.B."/>
            <person name="Aken B."/>
            <person name="Blin M."/>
            <person name="Borowsky R."/>
            <person name="Chalopin D."/>
            <person name="Hinaux H."/>
            <person name="Jeffery W.R."/>
            <person name="Keene A."/>
            <person name="Ma L."/>
            <person name="Minx P."/>
            <person name="Murphy D."/>
            <person name="O'Quin K.E."/>
            <person name="Retaux S."/>
            <person name="Rohner N."/>
            <person name="Searle S.M."/>
            <person name="Stahl B.A."/>
            <person name="Tabin C."/>
            <person name="Volff J.N."/>
            <person name="Yoshizawa M."/>
            <person name="Warren W.C."/>
        </authorList>
    </citation>
    <scope>NUCLEOTIDE SEQUENCE [LARGE SCALE GENOMIC DNA]</scope>
    <source>
        <strain evidence="8">female</strain>
    </source>
</reference>
<dbReference type="GO" id="GO:0042101">
    <property type="term" value="C:T cell receptor complex"/>
    <property type="evidence" value="ECO:0007669"/>
    <property type="project" value="UniProtKB-KW"/>
</dbReference>
<evidence type="ECO:0000313" key="8">
    <source>
        <dbReference type="Proteomes" id="UP000018467"/>
    </source>
</evidence>
<dbReference type="Proteomes" id="UP000018467">
    <property type="component" value="Unassembled WGS sequence"/>
</dbReference>
<reference evidence="7" key="3">
    <citation type="submission" date="2025-08" db="UniProtKB">
        <authorList>
            <consortium name="Ensembl"/>
        </authorList>
    </citation>
    <scope>IDENTIFICATION</scope>
</reference>
<evidence type="ECO:0000256" key="1">
    <source>
        <dbReference type="ARBA" id="ARBA00022729"/>
    </source>
</evidence>
<proteinExistence type="predicted"/>
<evidence type="ECO:0000256" key="3">
    <source>
        <dbReference type="ARBA" id="ARBA00023170"/>
    </source>
</evidence>
<dbReference type="InterPro" id="IPR003599">
    <property type="entry name" value="Ig_sub"/>
</dbReference>
<dbReference type="SUPFAM" id="SSF48726">
    <property type="entry name" value="Immunoglobulin"/>
    <property type="match status" value="1"/>
</dbReference>
<dbReference type="InterPro" id="IPR013783">
    <property type="entry name" value="Ig-like_fold"/>
</dbReference>
<dbReference type="InterPro" id="IPR013106">
    <property type="entry name" value="Ig_V-set"/>
</dbReference>